<keyword evidence="5" id="KW-1185">Reference proteome</keyword>
<evidence type="ECO:0000259" key="3">
    <source>
        <dbReference type="Pfam" id="PF13354"/>
    </source>
</evidence>
<dbReference type="SUPFAM" id="SSF56601">
    <property type="entry name" value="beta-lactamase/transpeptidase-like"/>
    <property type="match status" value="1"/>
</dbReference>
<comment type="caution">
    <text evidence="4">The sequence shown here is derived from an EMBL/GenBank/DDBJ whole genome shotgun (WGS) entry which is preliminary data.</text>
</comment>
<organism evidence="4 5">
    <name type="scientific">Nocardiopsis mangrovi</name>
    <dbReference type="NCBI Taxonomy" id="1179818"/>
    <lineage>
        <taxon>Bacteria</taxon>
        <taxon>Bacillati</taxon>
        <taxon>Actinomycetota</taxon>
        <taxon>Actinomycetes</taxon>
        <taxon>Streptosporangiales</taxon>
        <taxon>Nocardiopsidaceae</taxon>
        <taxon>Nocardiopsis</taxon>
    </lineage>
</organism>
<proteinExistence type="predicted"/>
<reference evidence="5" key="1">
    <citation type="journal article" date="2019" name="Int. J. Syst. Evol. Microbiol.">
        <title>The Global Catalogue of Microorganisms (GCM) 10K type strain sequencing project: providing services to taxonomists for standard genome sequencing and annotation.</title>
        <authorList>
            <consortium name="The Broad Institute Genomics Platform"/>
            <consortium name="The Broad Institute Genome Sequencing Center for Infectious Disease"/>
            <person name="Wu L."/>
            <person name="Ma J."/>
        </authorList>
    </citation>
    <scope>NUCLEOTIDE SEQUENCE [LARGE SCALE GENOMIC DNA]</scope>
    <source>
        <strain evidence="5">XZYJ18</strain>
    </source>
</reference>
<keyword evidence="4" id="KW-0378">Hydrolase</keyword>
<dbReference type="InterPro" id="IPR012338">
    <property type="entry name" value="Beta-lactam/transpept-like"/>
</dbReference>
<evidence type="ECO:0000256" key="1">
    <source>
        <dbReference type="ARBA" id="ARBA00018879"/>
    </source>
</evidence>
<dbReference type="PROSITE" id="PS51318">
    <property type="entry name" value="TAT"/>
    <property type="match status" value="1"/>
</dbReference>
<dbReference type="Proteomes" id="UP001595923">
    <property type="component" value="Unassembled WGS sequence"/>
</dbReference>
<dbReference type="Gene3D" id="3.40.710.10">
    <property type="entry name" value="DD-peptidase/beta-lactamase superfamily"/>
    <property type="match status" value="1"/>
</dbReference>
<evidence type="ECO:0000313" key="4">
    <source>
        <dbReference type="EMBL" id="MFC4561733.1"/>
    </source>
</evidence>
<dbReference type="GO" id="GO:0016787">
    <property type="term" value="F:hydrolase activity"/>
    <property type="evidence" value="ECO:0007669"/>
    <property type="project" value="UniProtKB-KW"/>
</dbReference>
<name>A0ABV9DVV7_9ACTN</name>
<dbReference type="PANTHER" id="PTHR35333:SF3">
    <property type="entry name" value="BETA-LACTAMASE-TYPE TRANSPEPTIDASE FOLD CONTAINING PROTEIN"/>
    <property type="match status" value="1"/>
</dbReference>
<accession>A0ABV9DVV7</accession>
<feature type="domain" description="Beta-lactamase class A catalytic" evidence="3">
    <location>
        <begin position="130"/>
        <end position="268"/>
    </location>
</feature>
<dbReference type="RefSeq" id="WP_378572350.1">
    <property type="nucleotide sequence ID" value="NZ_JBHSFQ010000005.1"/>
</dbReference>
<evidence type="ECO:0000313" key="5">
    <source>
        <dbReference type="Proteomes" id="UP001595923"/>
    </source>
</evidence>
<protein>
    <recommendedName>
        <fullName evidence="1">Beta-lactamase</fullName>
    </recommendedName>
    <alternativeName>
        <fullName evidence="2">Penicillinase</fullName>
    </alternativeName>
</protein>
<dbReference type="PANTHER" id="PTHR35333">
    <property type="entry name" value="BETA-LACTAMASE"/>
    <property type="match status" value="1"/>
</dbReference>
<dbReference type="InterPro" id="IPR045155">
    <property type="entry name" value="Beta-lactam_cat"/>
</dbReference>
<evidence type="ECO:0000256" key="2">
    <source>
        <dbReference type="ARBA" id="ARBA00030171"/>
    </source>
</evidence>
<gene>
    <name evidence="4" type="ORF">ACFO4E_07675</name>
</gene>
<dbReference type="Pfam" id="PF13354">
    <property type="entry name" value="Beta-lactamase2"/>
    <property type="match status" value="1"/>
</dbReference>
<sequence length="310" mass="32240">MLRTPAPTQGRARNPGRHGVLARVAAVAAGAALALGSAVPEARAGGSACTSAAHPQAALAIDEVIERITAERAGDVAVGVSAFDGELSCGHRSGDVFDAASAGEVVVLSALLHRSAREGRALTPEEDRAAVRMVTRSDAAATRWLRDHVGTGAMQRFVDAAGMTGTRPHARGAVGLMKTNAADQLRLLELITAPNDVLGDEGRAYARRLMGEVPREQRWGVLAGAPAGAEIAAKNGWLHRAGTDVWRVNSVGIIDKTGIGPYGMVVLTDGNDARDYGVRTIELISREVHAALNGTRVRTPVTPAVPPDTA</sequence>
<dbReference type="InterPro" id="IPR000871">
    <property type="entry name" value="Beta-lactam_class-A"/>
</dbReference>
<dbReference type="InterPro" id="IPR006311">
    <property type="entry name" value="TAT_signal"/>
</dbReference>
<dbReference type="EMBL" id="JBHSFQ010000005">
    <property type="protein sequence ID" value="MFC4561733.1"/>
    <property type="molecule type" value="Genomic_DNA"/>
</dbReference>